<dbReference type="NCBIfam" id="NF001211">
    <property type="entry name" value="PRK00179.1"/>
    <property type="match status" value="1"/>
</dbReference>
<feature type="active site" evidence="7">
    <location>
        <position position="505"/>
    </location>
</feature>
<keyword evidence="3 7" id="KW-0312">Gluconeogenesis</keyword>
<feature type="active site" description="Proton donor" evidence="7">
    <location>
        <position position="354"/>
    </location>
</feature>
<name>A0ABR9G6I0_9GAMM</name>
<dbReference type="PROSITE" id="PS00174">
    <property type="entry name" value="P_GLUCOSE_ISOMERASE_2"/>
    <property type="match status" value="1"/>
</dbReference>
<dbReference type="GO" id="GO:0004347">
    <property type="term" value="F:glucose-6-phosphate isomerase activity"/>
    <property type="evidence" value="ECO:0007669"/>
    <property type="project" value="UniProtKB-EC"/>
</dbReference>
<comment type="pathway">
    <text evidence="1 7 8">Carbohydrate degradation; glycolysis; D-glyceraldehyde 3-phosphate and glycerone phosphate from D-glucose: step 2/4.</text>
</comment>
<sequence length="773" mass="85531">MSALREKAAWRALEAHQPELAAQHLRDLFKTDPGRAERYRADAAGWKFDYSRHRVNDQTLQHLFALARECGVEARRDAMFAGEKVNVTEQRAALHIALRAPARKVIKVDGVNVVPEVHDVLKRMATFANAIRAGSWLGFSGKPIRNIVNVGIGGSDLGPVMAYEALRHYSDRKLQLRFVSNVDYTDFAEAVHDLRPDETLFIIASKTFTTLETMTNAHSARDWLMAAAGGDKKAVAKHFVALSTNEKAVEEFGISTEQMYGFWDWVGGRYSMDSSIGLSTMIALGPDAFGEMLAGFHAMDEHFRTAPLERNLPVLMGLLGVWYTDFFGAETQAVLPYEQYLKRFPAYLQQLTMESNGKHVTLDGSAVDYQTGPVYWGEPGTNGQHSFYQLIHQGTRLIPCDFVGFAQSLNPSGRHHDLLIANVIAQAEALAFGKTLEQVKAEGISDELAPHRVFEGNRPSSLLLADRLTPTALGSLIALYEHSVFTQAAIWHINPFDQWGVELGKQLALRVVEEIESPRKPLNHDSATNATIAWYRKARHKTAKDDAAAPAAKSSAQRVLVIDIGGSHVKAMLSGNPREVEIKSDRTLTPESMIKQLKPAIRSWKYSAVSIGYPGPLLHERIARDPYNLGKGWVGFDFAKALGCPVKLINDAAMQALGSYEGGRMLFLGLGTGLGTAFIVDGLIEPMELAHLPYKKGTFEDYVGARGLKKFGKKKWHANVVDVIKHFQAALEPDYIVLGGGNVRHLLELPEGVRRGDNHNAFAGGFRLWENKT</sequence>
<evidence type="ECO:0000313" key="9">
    <source>
        <dbReference type="EMBL" id="MBE1159624.1"/>
    </source>
</evidence>
<dbReference type="EMBL" id="JACZZA010000001">
    <property type="protein sequence ID" value="MBE1159624.1"/>
    <property type="molecule type" value="Genomic_DNA"/>
</dbReference>
<dbReference type="CDD" id="cd05016">
    <property type="entry name" value="SIS_PGI_2"/>
    <property type="match status" value="1"/>
</dbReference>
<dbReference type="EC" id="5.3.1.9" evidence="7"/>
<evidence type="ECO:0000313" key="10">
    <source>
        <dbReference type="Proteomes" id="UP000651010"/>
    </source>
</evidence>
<evidence type="ECO:0000256" key="8">
    <source>
        <dbReference type="RuleBase" id="RU000612"/>
    </source>
</evidence>
<feature type="active site" evidence="7">
    <location>
        <position position="385"/>
    </location>
</feature>
<keyword evidence="4 7" id="KW-0324">Glycolysis</keyword>
<reference evidence="9 10" key="1">
    <citation type="submission" date="2020-09" db="EMBL/GenBank/DDBJ databases">
        <title>Dyella sp. 7MK23 isolated from forest soil.</title>
        <authorList>
            <person name="Fu J."/>
        </authorList>
    </citation>
    <scope>NUCLEOTIDE SEQUENCE [LARGE SCALE GENOMIC DNA]</scope>
    <source>
        <strain evidence="9 10">7MK23</strain>
    </source>
</reference>
<dbReference type="InterPro" id="IPR046348">
    <property type="entry name" value="SIS_dom_sf"/>
</dbReference>
<evidence type="ECO:0000256" key="3">
    <source>
        <dbReference type="ARBA" id="ARBA00022432"/>
    </source>
</evidence>
<dbReference type="PANTHER" id="PTHR11469:SF1">
    <property type="entry name" value="GLUCOSE-6-PHOSPHATE ISOMERASE"/>
    <property type="match status" value="1"/>
</dbReference>
<dbReference type="Pfam" id="PF00480">
    <property type="entry name" value="ROK"/>
    <property type="match status" value="1"/>
</dbReference>
<evidence type="ECO:0000256" key="5">
    <source>
        <dbReference type="ARBA" id="ARBA00023235"/>
    </source>
</evidence>
<evidence type="ECO:0000256" key="2">
    <source>
        <dbReference type="ARBA" id="ARBA00006604"/>
    </source>
</evidence>
<comment type="caution">
    <text evidence="9">The sequence shown here is derived from an EMBL/GenBank/DDBJ whole genome shotgun (WGS) entry which is preliminary data.</text>
</comment>
<dbReference type="InterPro" id="IPR035476">
    <property type="entry name" value="SIS_PGI_1"/>
</dbReference>
<evidence type="ECO:0000256" key="1">
    <source>
        <dbReference type="ARBA" id="ARBA00004926"/>
    </source>
</evidence>
<dbReference type="Pfam" id="PF00342">
    <property type="entry name" value="PGI"/>
    <property type="match status" value="1"/>
</dbReference>
<organism evidence="9 10">
    <name type="scientific">Dyella acidiphila</name>
    <dbReference type="NCBI Taxonomy" id="2775866"/>
    <lineage>
        <taxon>Bacteria</taxon>
        <taxon>Pseudomonadati</taxon>
        <taxon>Pseudomonadota</taxon>
        <taxon>Gammaproteobacteria</taxon>
        <taxon>Lysobacterales</taxon>
        <taxon>Rhodanobacteraceae</taxon>
        <taxon>Dyella</taxon>
    </lineage>
</organism>
<dbReference type="PROSITE" id="PS00765">
    <property type="entry name" value="P_GLUCOSE_ISOMERASE_1"/>
    <property type="match status" value="1"/>
</dbReference>
<dbReference type="Proteomes" id="UP000651010">
    <property type="component" value="Unassembled WGS sequence"/>
</dbReference>
<evidence type="ECO:0000256" key="4">
    <source>
        <dbReference type="ARBA" id="ARBA00023152"/>
    </source>
</evidence>
<dbReference type="InterPro" id="IPR035482">
    <property type="entry name" value="SIS_PGI_2"/>
</dbReference>
<accession>A0ABR9G6I0</accession>
<protein>
    <recommendedName>
        <fullName evidence="7">Glucose-6-phosphate isomerase</fullName>
        <shortName evidence="7">GPI</shortName>
        <ecNumber evidence="7">5.3.1.9</ecNumber>
    </recommendedName>
    <alternativeName>
        <fullName evidence="7">Phosphoglucose isomerase</fullName>
        <shortName evidence="7">PGI</shortName>
    </alternativeName>
    <alternativeName>
        <fullName evidence="7">Phosphohexose isomerase</fullName>
        <shortName evidence="7">PHI</shortName>
    </alternativeName>
</protein>
<comment type="similarity">
    <text evidence="2 7 8">Belongs to the GPI family.</text>
</comment>
<keyword evidence="7" id="KW-0963">Cytoplasm</keyword>
<dbReference type="CDD" id="cd05015">
    <property type="entry name" value="SIS_PGI_1"/>
    <property type="match status" value="1"/>
</dbReference>
<comment type="pathway">
    <text evidence="7">Carbohydrate biosynthesis; gluconeogenesis.</text>
</comment>
<dbReference type="Gene3D" id="3.30.420.40">
    <property type="match status" value="2"/>
</dbReference>
<dbReference type="InterPro" id="IPR001672">
    <property type="entry name" value="G6P_Isomerase"/>
</dbReference>
<dbReference type="InterPro" id="IPR043129">
    <property type="entry name" value="ATPase_NBD"/>
</dbReference>
<dbReference type="PROSITE" id="PS51463">
    <property type="entry name" value="P_GLUCOSE_ISOMERASE_3"/>
    <property type="match status" value="1"/>
</dbReference>
<keyword evidence="5 7" id="KW-0413">Isomerase</keyword>
<dbReference type="Gene3D" id="3.40.50.10490">
    <property type="entry name" value="Glucose-6-phosphate isomerase like protein, domain 1"/>
    <property type="match status" value="2"/>
</dbReference>
<dbReference type="SUPFAM" id="SSF53697">
    <property type="entry name" value="SIS domain"/>
    <property type="match status" value="1"/>
</dbReference>
<dbReference type="PANTHER" id="PTHR11469">
    <property type="entry name" value="GLUCOSE-6-PHOSPHATE ISOMERASE"/>
    <property type="match status" value="1"/>
</dbReference>
<comment type="function">
    <text evidence="7">Catalyzes the reversible isomerization of glucose-6-phosphate to fructose-6-phosphate.</text>
</comment>
<dbReference type="SUPFAM" id="SSF53067">
    <property type="entry name" value="Actin-like ATPase domain"/>
    <property type="match status" value="1"/>
</dbReference>
<dbReference type="InterPro" id="IPR023096">
    <property type="entry name" value="G6P_Isomerase_C"/>
</dbReference>
<dbReference type="Gene3D" id="1.10.1390.10">
    <property type="match status" value="1"/>
</dbReference>
<evidence type="ECO:0000256" key="7">
    <source>
        <dbReference type="HAMAP-Rule" id="MF_00473"/>
    </source>
</evidence>
<dbReference type="PRINTS" id="PR00662">
    <property type="entry name" value="G6PISOMERASE"/>
</dbReference>
<proteinExistence type="inferred from homology"/>
<comment type="subcellular location">
    <subcellularLocation>
        <location evidence="7">Cytoplasm</location>
    </subcellularLocation>
</comment>
<evidence type="ECO:0000256" key="6">
    <source>
        <dbReference type="ARBA" id="ARBA00029321"/>
    </source>
</evidence>
<keyword evidence="10" id="KW-1185">Reference proteome</keyword>
<dbReference type="HAMAP" id="MF_00473">
    <property type="entry name" value="G6P_isomerase"/>
    <property type="match status" value="1"/>
</dbReference>
<comment type="catalytic activity">
    <reaction evidence="6 7 8">
        <text>alpha-D-glucose 6-phosphate = beta-D-fructose 6-phosphate</text>
        <dbReference type="Rhea" id="RHEA:11816"/>
        <dbReference type="ChEBI" id="CHEBI:57634"/>
        <dbReference type="ChEBI" id="CHEBI:58225"/>
        <dbReference type="EC" id="5.3.1.9"/>
    </reaction>
</comment>
<dbReference type="InterPro" id="IPR000600">
    <property type="entry name" value="ROK"/>
</dbReference>
<dbReference type="RefSeq" id="WP_192554437.1">
    <property type="nucleotide sequence ID" value="NZ_JACZZA010000001.1"/>
</dbReference>
<dbReference type="InterPro" id="IPR018189">
    <property type="entry name" value="Phosphoglucose_isomerase_CS"/>
</dbReference>
<gene>
    <name evidence="7 9" type="primary">pgi</name>
    <name evidence="9" type="ORF">IGX34_04445</name>
</gene>